<feature type="binding site" evidence="10">
    <location>
        <position position="94"/>
    </location>
    <ligand>
        <name>Mg(2+)</name>
        <dbReference type="ChEBI" id="CHEBI:18420"/>
    </ligand>
</feature>
<dbReference type="FunFam" id="3.90.79.10:FF:000009">
    <property type="entry name" value="Isopentenyl-diphosphate Delta-isomerase"/>
    <property type="match status" value="1"/>
</dbReference>
<dbReference type="Pfam" id="PF00293">
    <property type="entry name" value="NUDIX"/>
    <property type="match status" value="1"/>
</dbReference>
<sequence>MNSAPSASATELVVLLDETANPVGTAPKSEVHHGSTPLHLAFSCYVFDRRGRLLVTRRALSKRTWPGVWTNSCCGHPSPEEDVDQAVHRRVGQELGVRLEDLRVRLPDFRYRAVDVTGTVENEFCPVYTAVTTDQVRPDPAEIADTAWTEWADFVNLARRTPWAISPWATEQIPLLEPELGGNDGAGEPRAR</sequence>
<dbReference type="PIRSF" id="PIRSF018427">
    <property type="entry name" value="Isopntndiph_ism"/>
    <property type="match status" value="1"/>
</dbReference>
<comment type="catalytic activity">
    <reaction evidence="10">
        <text>isopentenyl diphosphate = dimethylallyl diphosphate</text>
        <dbReference type="Rhea" id="RHEA:23284"/>
        <dbReference type="ChEBI" id="CHEBI:57623"/>
        <dbReference type="ChEBI" id="CHEBI:128769"/>
        <dbReference type="EC" id="5.3.3.2"/>
    </reaction>
</comment>
<evidence type="ECO:0000256" key="7">
    <source>
        <dbReference type="ARBA" id="ARBA00023211"/>
    </source>
</evidence>
<feature type="binding site" evidence="10">
    <location>
        <position position="32"/>
    </location>
    <ligand>
        <name>Mn(2+)</name>
        <dbReference type="ChEBI" id="CHEBI:29035"/>
    </ligand>
</feature>
<feature type="binding site" evidence="10">
    <location>
        <position position="76"/>
    </location>
    <ligand>
        <name>Mn(2+)</name>
        <dbReference type="ChEBI" id="CHEBI:29035"/>
    </ligand>
</feature>
<proteinExistence type="inferred from homology"/>
<evidence type="ECO:0000256" key="6">
    <source>
        <dbReference type="ARBA" id="ARBA00022842"/>
    </source>
</evidence>
<comment type="cofactor">
    <cofactor evidence="10">
        <name>Mn(2+)</name>
        <dbReference type="ChEBI" id="CHEBI:29035"/>
    </cofactor>
    <text evidence="10">Binds 1 Mn(2+) ion per subunit.</text>
</comment>
<evidence type="ECO:0000256" key="2">
    <source>
        <dbReference type="ARBA" id="ARBA00007579"/>
    </source>
</evidence>
<feature type="binding site" evidence="10">
    <location>
        <position position="39"/>
    </location>
    <ligand>
        <name>Mn(2+)</name>
        <dbReference type="ChEBI" id="CHEBI:29035"/>
    </ligand>
</feature>
<evidence type="ECO:0000256" key="1">
    <source>
        <dbReference type="ARBA" id="ARBA00004826"/>
    </source>
</evidence>
<evidence type="ECO:0000256" key="4">
    <source>
        <dbReference type="ARBA" id="ARBA00022490"/>
    </source>
</evidence>
<dbReference type="RefSeq" id="WP_092521717.1">
    <property type="nucleotide sequence ID" value="NZ_FNKO01000001.1"/>
</dbReference>
<dbReference type="GO" id="GO:0046872">
    <property type="term" value="F:metal ion binding"/>
    <property type="evidence" value="ECO:0007669"/>
    <property type="project" value="UniProtKB-KW"/>
</dbReference>
<dbReference type="PANTHER" id="PTHR10885:SF0">
    <property type="entry name" value="ISOPENTENYL-DIPHOSPHATE DELTA-ISOMERASE"/>
    <property type="match status" value="1"/>
</dbReference>
<feature type="binding site" evidence="10">
    <location>
        <position position="123"/>
    </location>
    <ligand>
        <name>Mn(2+)</name>
        <dbReference type="ChEBI" id="CHEBI:29035"/>
    </ligand>
</feature>
<evidence type="ECO:0000256" key="9">
    <source>
        <dbReference type="ARBA" id="ARBA00023235"/>
    </source>
</evidence>
<dbReference type="GO" id="GO:0008299">
    <property type="term" value="P:isoprenoid biosynthetic process"/>
    <property type="evidence" value="ECO:0007669"/>
    <property type="project" value="UniProtKB-UniRule"/>
</dbReference>
<dbReference type="PROSITE" id="PS51462">
    <property type="entry name" value="NUDIX"/>
    <property type="match status" value="1"/>
</dbReference>
<dbReference type="OrthoDB" id="9809458at2"/>
<feature type="binding site" evidence="10">
    <location>
        <position position="121"/>
    </location>
    <ligand>
        <name>Mn(2+)</name>
        <dbReference type="ChEBI" id="CHEBI:29035"/>
    </ligand>
</feature>
<dbReference type="GO" id="GO:0050992">
    <property type="term" value="P:dimethylallyl diphosphate biosynthetic process"/>
    <property type="evidence" value="ECO:0007669"/>
    <property type="project" value="UniProtKB-UniRule"/>
</dbReference>
<dbReference type="STRING" id="995062.SAMN04489718_1287"/>
<comment type="cofactor">
    <cofactor evidence="10">
        <name>Mg(2+)</name>
        <dbReference type="ChEBI" id="CHEBI:18420"/>
    </cofactor>
    <text evidence="10">Binds 1 Mg(2+) ion per subunit. The magnesium ion binds only when substrate is bound.</text>
</comment>
<feature type="active site" evidence="10 11">
    <location>
        <position position="123"/>
    </location>
</feature>
<dbReference type="Gene3D" id="3.90.79.10">
    <property type="entry name" value="Nucleoside Triphosphate Pyrophosphohydrolase"/>
    <property type="match status" value="1"/>
</dbReference>
<feature type="active site" evidence="10 11">
    <location>
        <position position="74"/>
    </location>
</feature>
<evidence type="ECO:0000256" key="11">
    <source>
        <dbReference type="PIRSR" id="PIRSR018427-1"/>
    </source>
</evidence>
<keyword evidence="5 10" id="KW-0479">Metal-binding</keyword>
<organism evidence="13 14">
    <name type="scientific">Actinopolyspora saharensis</name>
    <dbReference type="NCBI Taxonomy" id="995062"/>
    <lineage>
        <taxon>Bacteria</taxon>
        <taxon>Bacillati</taxon>
        <taxon>Actinomycetota</taxon>
        <taxon>Actinomycetes</taxon>
        <taxon>Actinopolysporales</taxon>
        <taxon>Actinopolysporaceae</taxon>
        <taxon>Actinopolyspora</taxon>
    </lineage>
</organism>
<dbReference type="NCBIfam" id="NF002995">
    <property type="entry name" value="PRK03759.1"/>
    <property type="match status" value="1"/>
</dbReference>
<comment type="similarity">
    <text evidence="2 10">Belongs to the IPP isomerase type 1 family.</text>
</comment>
<evidence type="ECO:0000256" key="5">
    <source>
        <dbReference type="ARBA" id="ARBA00022723"/>
    </source>
</evidence>
<dbReference type="SUPFAM" id="SSF55811">
    <property type="entry name" value="Nudix"/>
    <property type="match status" value="1"/>
</dbReference>
<dbReference type="Proteomes" id="UP000199301">
    <property type="component" value="Unassembled WGS sequence"/>
</dbReference>
<dbReference type="InterPro" id="IPR015797">
    <property type="entry name" value="NUDIX_hydrolase-like_dom_sf"/>
</dbReference>
<evidence type="ECO:0000256" key="10">
    <source>
        <dbReference type="HAMAP-Rule" id="MF_00202"/>
    </source>
</evidence>
<protein>
    <recommendedName>
        <fullName evidence="3 10">Isopentenyl-diphosphate Delta-isomerase</fullName>
        <shortName evidence="10">IPP isomerase</shortName>
        <ecNumber evidence="3 10">5.3.3.2</ecNumber>
    </recommendedName>
    <alternativeName>
        <fullName evidence="10">IPP:DMAPP isomerase</fullName>
    </alternativeName>
    <alternativeName>
        <fullName evidence="10">Isopentenyl pyrophosphate isomerase</fullName>
    </alternativeName>
</protein>
<dbReference type="AlphaFoldDB" id="A0A1H0ZXD0"/>
<keyword evidence="6 10" id="KW-0460">Magnesium</keyword>
<keyword evidence="9 10" id="KW-0413">Isomerase</keyword>
<evidence type="ECO:0000256" key="3">
    <source>
        <dbReference type="ARBA" id="ARBA00012057"/>
    </source>
</evidence>
<comment type="function">
    <text evidence="10">Catalyzes the 1,3-allylic rearrangement of the homoallylic substrate isopentenyl (IPP) to its highly electrophilic allylic isomer, dimethylallyl diphosphate (DMAPP).</text>
</comment>
<name>A0A1H0ZXD0_9ACTN</name>
<dbReference type="InterPro" id="IPR056375">
    <property type="entry name" value="Idi_bact"/>
</dbReference>
<feature type="domain" description="Nudix hydrolase" evidence="12">
    <location>
        <begin position="37"/>
        <end position="171"/>
    </location>
</feature>
<accession>A0A1H0ZXD0</accession>
<keyword evidence="4 10" id="KW-0963">Cytoplasm</keyword>
<dbReference type="InterPro" id="IPR011876">
    <property type="entry name" value="IsopentenylPP_isomerase_typ1"/>
</dbReference>
<dbReference type="InterPro" id="IPR000086">
    <property type="entry name" value="NUDIX_hydrolase_dom"/>
</dbReference>
<evidence type="ECO:0000313" key="13">
    <source>
        <dbReference type="EMBL" id="SDQ31901.1"/>
    </source>
</evidence>
<comment type="subcellular location">
    <subcellularLocation>
        <location evidence="10">Cytoplasm</location>
    </subcellularLocation>
</comment>
<keyword evidence="14" id="KW-1185">Reference proteome</keyword>
<dbReference type="CDD" id="cd02885">
    <property type="entry name" value="NUDIX_IPP_Isomerase"/>
    <property type="match status" value="1"/>
</dbReference>
<dbReference type="NCBIfam" id="TIGR02150">
    <property type="entry name" value="IPP_isom_1"/>
    <property type="match status" value="1"/>
</dbReference>
<gene>
    <name evidence="10" type="primary">idi</name>
    <name evidence="13" type="ORF">SAMN04489718_1287</name>
</gene>
<dbReference type="EC" id="5.3.3.2" evidence="3 10"/>
<dbReference type="PANTHER" id="PTHR10885">
    <property type="entry name" value="ISOPENTENYL-DIPHOSPHATE DELTA-ISOMERASE"/>
    <property type="match status" value="1"/>
</dbReference>
<dbReference type="EMBL" id="FNKO01000001">
    <property type="protein sequence ID" value="SDQ31901.1"/>
    <property type="molecule type" value="Genomic_DNA"/>
</dbReference>
<dbReference type="UniPathway" id="UPA00059">
    <property type="reaction ID" value="UER00104"/>
</dbReference>
<comment type="pathway">
    <text evidence="1 10">Isoprenoid biosynthesis; dimethylallyl diphosphate biosynthesis; dimethylallyl diphosphate from isopentenyl diphosphate: step 1/1.</text>
</comment>
<dbReference type="GO" id="GO:0005737">
    <property type="term" value="C:cytoplasm"/>
    <property type="evidence" value="ECO:0007669"/>
    <property type="project" value="UniProtKB-SubCell"/>
</dbReference>
<evidence type="ECO:0000313" key="14">
    <source>
        <dbReference type="Proteomes" id="UP000199301"/>
    </source>
</evidence>
<dbReference type="HAMAP" id="MF_00202">
    <property type="entry name" value="Idi"/>
    <property type="match status" value="1"/>
</dbReference>
<keyword evidence="7 10" id="KW-0464">Manganese</keyword>
<evidence type="ECO:0000256" key="8">
    <source>
        <dbReference type="ARBA" id="ARBA00023229"/>
    </source>
</evidence>
<evidence type="ECO:0000259" key="12">
    <source>
        <dbReference type="PROSITE" id="PS51462"/>
    </source>
</evidence>
<dbReference type="GO" id="GO:0004452">
    <property type="term" value="F:isopentenyl-diphosphate delta-isomerase activity"/>
    <property type="evidence" value="ECO:0007669"/>
    <property type="project" value="UniProtKB-UniRule"/>
</dbReference>
<keyword evidence="8 10" id="KW-0414">Isoprene biosynthesis</keyword>
<reference evidence="14" key="1">
    <citation type="submission" date="2016-10" db="EMBL/GenBank/DDBJ databases">
        <authorList>
            <person name="Varghese N."/>
            <person name="Submissions S."/>
        </authorList>
    </citation>
    <scope>NUCLEOTIDE SEQUENCE [LARGE SCALE GENOMIC DNA]</scope>
    <source>
        <strain evidence="14">DSM 45459</strain>
    </source>
</reference>